<proteinExistence type="predicted"/>
<feature type="compositionally biased region" description="Basic residues" evidence="2">
    <location>
        <begin position="147"/>
        <end position="164"/>
    </location>
</feature>
<evidence type="ECO:0000256" key="2">
    <source>
        <dbReference type="SAM" id="MobiDB-lite"/>
    </source>
</evidence>
<evidence type="ECO:0000256" key="1">
    <source>
        <dbReference type="PROSITE-ProRule" id="PRU00047"/>
    </source>
</evidence>
<evidence type="ECO:0000259" key="3">
    <source>
        <dbReference type="PROSITE" id="PS50158"/>
    </source>
</evidence>
<accession>A0A9J6DZP4</accession>
<dbReference type="AlphaFoldDB" id="A0A9J6DZP4"/>
<comment type="caution">
    <text evidence="4">The sequence shown here is derived from an EMBL/GenBank/DDBJ whole genome shotgun (WGS) entry which is preliminary data.</text>
</comment>
<evidence type="ECO:0000313" key="4">
    <source>
        <dbReference type="EMBL" id="KAH8027759.1"/>
    </source>
</evidence>
<dbReference type="Proteomes" id="UP000821866">
    <property type="component" value="Chromosome 4"/>
</dbReference>
<dbReference type="InterPro" id="IPR001878">
    <property type="entry name" value="Znf_CCHC"/>
</dbReference>
<keyword evidence="1" id="KW-0863">Zinc-finger</keyword>
<name>A0A9J6DZP4_RHIMP</name>
<feature type="domain" description="CCHC-type" evidence="3">
    <location>
        <begin position="50"/>
        <end position="64"/>
    </location>
</feature>
<keyword evidence="1" id="KW-0479">Metal-binding</keyword>
<feature type="compositionally biased region" description="Polar residues" evidence="2">
    <location>
        <begin position="132"/>
        <end position="142"/>
    </location>
</feature>
<keyword evidence="5" id="KW-1185">Reference proteome</keyword>
<feature type="region of interest" description="Disordered" evidence="2">
    <location>
        <begin position="122"/>
        <end position="213"/>
    </location>
</feature>
<dbReference type="PROSITE" id="PS50158">
    <property type="entry name" value="ZF_CCHC"/>
    <property type="match status" value="1"/>
</dbReference>
<reference evidence="4" key="2">
    <citation type="submission" date="2021-09" db="EMBL/GenBank/DDBJ databases">
        <authorList>
            <person name="Jia N."/>
            <person name="Wang J."/>
            <person name="Shi W."/>
            <person name="Du L."/>
            <person name="Sun Y."/>
            <person name="Zhan W."/>
            <person name="Jiang J."/>
            <person name="Wang Q."/>
            <person name="Zhang B."/>
            <person name="Ji P."/>
            <person name="Sakyi L.B."/>
            <person name="Cui X."/>
            <person name="Yuan T."/>
            <person name="Jiang B."/>
            <person name="Yang W."/>
            <person name="Lam T.T.-Y."/>
            <person name="Chang Q."/>
            <person name="Ding S."/>
            <person name="Wang X."/>
            <person name="Zhu J."/>
            <person name="Ruan X."/>
            <person name="Zhao L."/>
            <person name="Wei J."/>
            <person name="Que T."/>
            <person name="Du C."/>
            <person name="Cheng J."/>
            <person name="Dai P."/>
            <person name="Han X."/>
            <person name="Huang E."/>
            <person name="Gao Y."/>
            <person name="Liu J."/>
            <person name="Shao H."/>
            <person name="Ye R."/>
            <person name="Li L."/>
            <person name="Wei W."/>
            <person name="Wang X."/>
            <person name="Wang C."/>
            <person name="Huo Q."/>
            <person name="Li W."/>
            <person name="Guo W."/>
            <person name="Chen H."/>
            <person name="Chen S."/>
            <person name="Zhou L."/>
            <person name="Zhou L."/>
            <person name="Ni X."/>
            <person name="Tian J."/>
            <person name="Zhou Y."/>
            <person name="Sheng Y."/>
            <person name="Liu T."/>
            <person name="Pan Y."/>
            <person name="Xia L."/>
            <person name="Li J."/>
            <person name="Zhao F."/>
            <person name="Cao W."/>
        </authorList>
    </citation>
    <scope>NUCLEOTIDE SEQUENCE</scope>
    <source>
        <strain evidence="4">Rmic-2018</strain>
        <tissue evidence="4">Larvae</tissue>
    </source>
</reference>
<keyword evidence="1" id="KW-0862">Zinc</keyword>
<organism evidence="4 5">
    <name type="scientific">Rhipicephalus microplus</name>
    <name type="common">Cattle tick</name>
    <name type="synonym">Boophilus microplus</name>
    <dbReference type="NCBI Taxonomy" id="6941"/>
    <lineage>
        <taxon>Eukaryota</taxon>
        <taxon>Metazoa</taxon>
        <taxon>Ecdysozoa</taxon>
        <taxon>Arthropoda</taxon>
        <taxon>Chelicerata</taxon>
        <taxon>Arachnida</taxon>
        <taxon>Acari</taxon>
        <taxon>Parasitiformes</taxon>
        <taxon>Ixodida</taxon>
        <taxon>Ixodoidea</taxon>
        <taxon>Ixodidae</taxon>
        <taxon>Rhipicephalinae</taxon>
        <taxon>Rhipicephalus</taxon>
        <taxon>Boophilus</taxon>
    </lineage>
</organism>
<sequence length="213" mass="23686">MWIHTALAAKRIAQTETVIIAFDGHRVPNFVRYGTLLLKCSLYRKQVDVCHACGRLGHRTDVCPTPSDVVCRGCGLPNPDEQHQCTPICKFCGGPHLTASKECAHRFKTPYIVRRRRFERARQQEELPPQSILRSSYSQASCIPSPRGKRRSRSRGRSMSRRGSKAALPQDHDHHRLLQRAPAPEAAPRPAPGAARPTGQDPTPPPVVKASPI</sequence>
<gene>
    <name evidence="4" type="ORF">HPB51_009426</name>
</gene>
<dbReference type="GO" id="GO:0003676">
    <property type="term" value="F:nucleic acid binding"/>
    <property type="evidence" value="ECO:0007669"/>
    <property type="project" value="InterPro"/>
</dbReference>
<dbReference type="EMBL" id="JABSTU010000006">
    <property type="protein sequence ID" value="KAH8027759.1"/>
    <property type="molecule type" value="Genomic_DNA"/>
</dbReference>
<evidence type="ECO:0000313" key="5">
    <source>
        <dbReference type="Proteomes" id="UP000821866"/>
    </source>
</evidence>
<dbReference type="GO" id="GO:0008270">
    <property type="term" value="F:zinc ion binding"/>
    <property type="evidence" value="ECO:0007669"/>
    <property type="project" value="UniProtKB-KW"/>
</dbReference>
<reference evidence="4" key="1">
    <citation type="journal article" date="2020" name="Cell">
        <title>Large-Scale Comparative Analyses of Tick Genomes Elucidate Their Genetic Diversity and Vector Capacities.</title>
        <authorList>
            <consortium name="Tick Genome and Microbiome Consortium (TIGMIC)"/>
            <person name="Jia N."/>
            <person name="Wang J."/>
            <person name="Shi W."/>
            <person name="Du L."/>
            <person name="Sun Y."/>
            <person name="Zhan W."/>
            <person name="Jiang J.F."/>
            <person name="Wang Q."/>
            <person name="Zhang B."/>
            <person name="Ji P."/>
            <person name="Bell-Sakyi L."/>
            <person name="Cui X.M."/>
            <person name="Yuan T.T."/>
            <person name="Jiang B.G."/>
            <person name="Yang W.F."/>
            <person name="Lam T.T."/>
            <person name="Chang Q.C."/>
            <person name="Ding S.J."/>
            <person name="Wang X.J."/>
            <person name="Zhu J.G."/>
            <person name="Ruan X.D."/>
            <person name="Zhao L."/>
            <person name="Wei J.T."/>
            <person name="Ye R.Z."/>
            <person name="Que T.C."/>
            <person name="Du C.H."/>
            <person name="Zhou Y.H."/>
            <person name="Cheng J.X."/>
            <person name="Dai P.F."/>
            <person name="Guo W.B."/>
            <person name="Han X.H."/>
            <person name="Huang E.J."/>
            <person name="Li L.F."/>
            <person name="Wei W."/>
            <person name="Gao Y.C."/>
            <person name="Liu J.Z."/>
            <person name="Shao H.Z."/>
            <person name="Wang X."/>
            <person name="Wang C.C."/>
            <person name="Yang T.C."/>
            <person name="Huo Q.B."/>
            <person name="Li W."/>
            <person name="Chen H.Y."/>
            <person name="Chen S.E."/>
            <person name="Zhou L.G."/>
            <person name="Ni X.B."/>
            <person name="Tian J.H."/>
            <person name="Sheng Y."/>
            <person name="Liu T."/>
            <person name="Pan Y.S."/>
            <person name="Xia L.Y."/>
            <person name="Li J."/>
            <person name="Zhao F."/>
            <person name="Cao W.C."/>
        </authorList>
    </citation>
    <scope>NUCLEOTIDE SEQUENCE</scope>
    <source>
        <strain evidence="4">Rmic-2018</strain>
    </source>
</reference>
<protein>
    <recommendedName>
        <fullName evidence="3">CCHC-type domain-containing protein</fullName>
    </recommendedName>
</protein>